<dbReference type="PANTHER" id="PTHR37534:SF7">
    <property type="entry name" value="TRANSCRIPTIONAL ACTIVATOR PROTEIN UGA3"/>
    <property type="match status" value="1"/>
</dbReference>
<dbReference type="GO" id="GO:0000981">
    <property type="term" value="F:DNA-binding transcription factor activity, RNA polymerase II-specific"/>
    <property type="evidence" value="ECO:0007669"/>
    <property type="project" value="InterPro"/>
</dbReference>
<dbReference type="PANTHER" id="PTHR37534">
    <property type="entry name" value="TRANSCRIPTIONAL ACTIVATOR PROTEIN UGA3"/>
    <property type="match status" value="1"/>
</dbReference>
<feature type="region of interest" description="Disordered" evidence="3">
    <location>
        <begin position="128"/>
        <end position="156"/>
    </location>
</feature>
<keyword evidence="2" id="KW-0539">Nucleus</keyword>
<accession>A0A8H3CL79</accession>
<evidence type="ECO:0000313" key="5">
    <source>
        <dbReference type="EMBL" id="CAE6485642.1"/>
    </source>
</evidence>
<comment type="subcellular location">
    <subcellularLocation>
        <location evidence="1">Nucleus</location>
    </subcellularLocation>
</comment>
<protein>
    <recommendedName>
        <fullName evidence="4">Zn(2)-C6 fungal-type domain-containing protein</fullName>
    </recommendedName>
</protein>
<evidence type="ECO:0000256" key="2">
    <source>
        <dbReference type="ARBA" id="ARBA00023242"/>
    </source>
</evidence>
<gene>
    <name evidence="5" type="ORF">RDB_LOCUS103994</name>
</gene>
<dbReference type="Proteomes" id="UP000663861">
    <property type="component" value="Unassembled WGS sequence"/>
</dbReference>
<dbReference type="GO" id="GO:0005634">
    <property type="term" value="C:nucleus"/>
    <property type="evidence" value="ECO:0007669"/>
    <property type="project" value="UniProtKB-SubCell"/>
</dbReference>
<dbReference type="Pfam" id="PF00172">
    <property type="entry name" value="Zn_clus"/>
    <property type="match status" value="1"/>
</dbReference>
<dbReference type="SUPFAM" id="SSF57701">
    <property type="entry name" value="Zn2/Cys6 DNA-binding domain"/>
    <property type="match status" value="1"/>
</dbReference>
<dbReference type="SMART" id="SM00066">
    <property type="entry name" value="GAL4"/>
    <property type="match status" value="1"/>
</dbReference>
<evidence type="ECO:0000256" key="1">
    <source>
        <dbReference type="ARBA" id="ARBA00004123"/>
    </source>
</evidence>
<dbReference type="InterPro" id="IPR021858">
    <property type="entry name" value="Fun_TF"/>
</dbReference>
<evidence type="ECO:0000256" key="3">
    <source>
        <dbReference type="SAM" id="MobiDB-lite"/>
    </source>
</evidence>
<dbReference type="AlphaFoldDB" id="A0A8H3CL79"/>
<dbReference type="EMBL" id="CAJMWY010002233">
    <property type="protein sequence ID" value="CAE6485642.1"/>
    <property type="molecule type" value="Genomic_DNA"/>
</dbReference>
<dbReference type="CDD" id="cd00067">
    <property type="entry name" value="GAL4"/>
    <property type="match status" value="1"/>
</dbReference>
<dbReference type="Pfam" id="PF11951">
    <property type="entry name" value="Fungal_trans_2"/>
    <property type="match status" value="1"/>
</dbReference>
<evidence type="ECO:0000313" key="6">
    <source>
        <dbReference type="Proteomes" id="UP000663861"/>
    </source>
</evidence>
<dbReference type="GO" id="GO:0045944">
    <property type="term" value="P:positive regulation of transcription by RNA polymerase II"/>
    <property type="evidence" value="ECO:0007669"/>
    <property type="project" value="TreeGrafter"/>
</dbReference>
<organism evidence="5 6">
    <name type="scientific">Rhizoctonia solani</name>
    <dbReference type="NCBI Taxonomy" id="456999"/>
    <lineage>
        <taxon>Eukaryota</taxon>
        <taxon>Fungi</taxon>
        <taxon>Dikarya</taxon>
        <taxon>Basidiomycota</taxon>
        <taxon>Agaricomycotina</taxon>
        <taxon>Agaricomycetes</taxon>
        <taxon>Cantharellales</taxon>
        <taxon>Ceratobasidiaceae</taxon>
        <taxon>Rhizoctonia</taxon>
    </lineage>
</organism>
<comment type="caution">
    <text evidence="5">The sequence shown here is derived from an EMBL/GenBank/DDBJ whole genome shotgun (WGS) entry which is preliminary data.</text>
</comment>
<sequence>MLELSSKKGSTSQRSKNGCLTCRRRRKKCDEKLPVCSRCERSETQCIWPQHIAYPNTFTPTTPMDEHTHATLGFSTVPTGPGVINPAGSSFLYSDPLFQSLPLFSDGTSSSDIDTGFGDMNALGDSVSSYTLSPGSDQSGSLENTPTPSIDSSHMAHGPVISAYPKYRILKGWDDTQDYGPQIIWPPKDLEDSHDFDPEGAIPVLTKSIDFLTRSCVIEPVFQEIFHFFSTFLSRVFYDYAIIPGSIIERMLQRFKMTDSAKYGMLATAVLFRTNYERTPMINSLRSYAKELYSLASRQVLLDLKNDELPPHVKLAGLIEVTNYEYYSSTLSRYYPHVLEAASIVRQVIGGDTLDLLSISEEHTFDVRCFAWCDILHSMATSRPTLLKYVSNIEQIHRHGLGDDYANPDKGIEWIYGCPDILTVLIARITALRHSPAPKEEKSRCGIELEQLVLNWVFGPTRAKGSVMRVARVGVQEVWRHVAILYIHQAIFRSDPTHPTVRNSVRNILRIASTLKPGVNPDCFLSVPYFIAASFATSQNDRYILKSRILSCGNERFLRNLAFSLDDIWAESDATGRFTSWSDKEPPTIVF</sequence>
<dbReference type="InterPro" id="IPR036864">
    <property type="entry name" value="Zn2-C6_fun-type_DNA-bd_sf"/>
</dbReference>
<name>A0A8H3CL79_9AGAM</name>
<dbReference type="GO" id="GO:0008270">
    <property type="term" value="F:zinc ion binding"/>
    <property type="evidence" value="ECO:0007669"/>
    <property type="project" value="InterPro"/>
</dbReference>
<dbReference type="GO" id="GO:0000976">
    <property type="term" value="F:transcription cis-regulatory region binding"/>
    <property type="evidence" value="ECO:0007669"/>
    <property type="project" value="TreeGrafter"/>
</dbReference>
<feature type="compositionally biased region" description="Polar residues" evidence="3">
    <location>
        <begin position="128"/>
        <end position="152"/>
    </location>
</feature>
<dbReference type="InterPro" id="IPR001138">
    <property type="entry name" value="Zn2Cys6_DnaBD"/>
</dbReference>
<evidence type="ECO:0000259" key="4">
    <source>
        <dbReference type="PROSITE" id="PS50048"/>
    </source>
</evidence>
<proteinExistence type="predicted"/>
<dbReference type="Gene3D" id="4.10.240.10">
    <property type="entry name" value="Zn(2)-C6 fungal-type DNA-binding domain"/>
    <property type="match status" value="1"/>
</dbReference>
<dbReference type="PROSITE" id="PS00463">
    <property type="entry name" value="ZN2_CY6_FUNGAL_1"/>
    <property type="match status" value="1"/>
</dbReference>
<feature type="domain" description="Zn(2)-C6 fungal-type" evidence="4">
    <location>
        <begin position="18"/>
        <end position="48"/>
    </location>
</feature>
<dbReference type="PROSITE" id="PS50048">
    <property type="entry name" value="ZN2_CY6_FUNGAL_2"/>
    <property type="match status" value="1"/>
</dbReference>
<reference evidence="5" key="1">
    <citation type="submission" date="2021-01" db="EMBL/GenBank/DDBJ databases">
        <authorList>
            <person name="Kaushik A."/>
        </authorList>
    </citation>
    <scope>NUCLEOTIDE SEQUENCE</scope>
    <source>
        <strain evidence="5">AG4-RS23</strain>
    </source>
</reference>